<sequence>MRRLVRVSGSAECGLLTGLGIGLALRVLEGERCTGMRQLTQTLEDLYIPAPLSSKYPSYTGPENSELDRSFTLAELDWAFTQNVKKSAPGEDAITYTLLRNLPEEDKEQLLAHINTHWSEGTLPQEWKSSIITMIPKQGKPPSLTNLGPISLTSCVGKTMERMVLDRFQDHLEIISFFPHTQIGFRSHVSTQDLFLLLQHTFLSPPSAQVHALVTVDVRKAFDCIGHDHILASVRETGCGHRLYTYILNFLKDRTASLRIEAETSPPITLTRGTPQGAVLSPTLFNLSMAQLAYRLQQVPQLSHMFYADDLSLWCTHGSPGEVESTLQ</sequence>
<proteinExistence type="predicted"/>
<evidence type="ECO:0000313" key="2">
    <source>
        <dbReference type="Proteomes" id="UP000805193"/>
    </source>
</evidence>
<name>A0AC60P328_IXOPE</name>
<gene>
    <name evidence="1" type="ORF">HPB47_009013</name>
</gene>
<keyword evidence="2" id="KW-1185">Reference proteome</keyword>
<dbReference type="EMBL" id="JABSTQ010011231">
    <property type="protein sequence ID" value="KAG0413828.1"/>
    <property type="molecule type" value="Genomic_DNA"/>
</dbReference>
<evidence type="ECO:0000313" key="1">
    <source>
        <dbReference type="EMBL" id="KAG0413828.1"/>
    </source>
</evidence>
<accession>A0AC60P328</accession>
<comment type="caution">
    <text evidence="1">The sequence shown here is derived from an EMBL/GenBank/DDBJ whole genome shotgun (WGS) entry which is preliminary data.</text>
</comment>
<protein>
    <submittedName>
        <fullName evidence="1">Uncharacterized protein</fullName>
    </submittedName>
</protein>
<dbReference type="Proteomes" id="UP000805193">
    <property type="component" value="Unassembled WGS sequence"/>
</dbReference>
<organism evidence="1 2">
    <name type="scientific">Ixodes persulcatus</name>
    <name type="common">Taiga tick</name>
    <dbReference type="NCBI Taxonomy" id="34615"/>
    <lineage>
        <taxon>Eukaryota</taxon>
        <taxon>Metazoa</taxon>
        <taxon>Ecdysozoa</taxon>
        <taxon>Arthropoda</taxon>
        <taxon>Chelicerata</taxon>
        <taxon>Arachnida</taxon>
        <taxon>Acari</taxon>
        <taxon>Parasitiformes</taxon>
        <taxon>Ixodida</taxon>
        <taxon>Ixodoidea</taxon>
        <taxon>Ixodidae</taxon>
        <taxon>Ixodinae</taxon>
        <taxon>Ixodes</taxon>
    </lineage>
</organism>
<reference evidence="1 2" key="1">
    <citation type="journal article" date="2020" name="Cell">
        <title>Large-Scale Comparative Analyses of Tick Genomes Elucidate Their Genetic Diversity and Vector Capacities.</title>
        <authorList>
            <consortium name="Tick Genome and Microbiome Consortium (TIGMIC)"/>
            <person name="Jia N."/>
            <person name="Wang J."/>
            <person name="Shi W."/>
            <person name="Du L."/>
            <person name="Sun Y."/>
            <person name="Zhan W."/>
            <person name="Jiang J.F."/>
            <person name="Wang Q."/>
            <person name="Zhang B."/>
            <person name="Ji P."/>
            <person name="Bell-Sakyi L."/>
            <person name="Cui X.M."/>
            <person name="Yuan T.T."/>
            <person name="Jiang B.G."/>
            <person name="Yang W.F."/>
            <person name="Lam T.T."/>
            <person name="Chang Q.C."/>
            <person name="Ding S.J."/>
            <person name="Wang X.J."/>
            <person name="Zhu J.G."/>
            <person name="Ruan X.D."/>
            <person name="Zhao L."/>
            <person name="Wei J.T."/>
            <person name="Ye R.Z."/>
            <person name="Que T.C."/>
            <person name="Du C.H."/>
            <person name="Zhou Y.H."/>
            <person name="Cheng J.X."/>
            <person name="Dai P.F."/>
            <person name="Guo W.B."/>
            <person name="Han X.H."/>
            <person name="Huang E.J."/>
            <person name="Li L.F."/>
            <person name="Wei W."/>
            <person name="Gao Y.C."/>
            <person name="Liu J.Z."/>
            <person name="Shao H.Z."/>
            <person name="Wang X."/>
            <person name="Wang C.C."/>
            <person name="Yang T.C."/>
            <person name="Huo Q.B."/>
            <person name="Li W."/>
            <person name="Chen H.Y."/>
            <person name="Chen S.E."/>
            <person name="Zhou L.G."/>
            <person name="Ni X.B."/>
            <person name="Tian J.H."/>
            <person name="Sheng Y."/>
            <person name="Liu T."/>
            <person name="Pan Y.S."/>
            <person name="Xia L.Y."/>
            <person name="Li J."/>
            <person name="Zhao F."/>
            <person name="Cao W.C."/>
        </authorList>
    </citation>
    <scope>NUCLEOTIDE SEQUENCE [LARGE SCALE GENOMIC DNA]</scope>
    <source>
        <strain evidence="1">Iper-2018</strain>
    </source>
</reference>